<dbReference type="AlphaFoldDB" id="A0A0A9E395"/>
<reference evidence="1" key="1">
    <citation type="submission" date="2014-09" db="EMBL/GenBank/DDBJ databases">
        <authorList>
            <person name="Magalhaes I.L.F."/>
            <person name="Oliveira U."/>
            <person name="Santos F.R."/>
            <person name="Vidigal T.H.D.A."/>
            <person name="Brescovit A.D."/>
            <person name="Santos A.J."/>
        </authorList>
    </citation>
    <scope>NUCLEOTIDE SEQUENCE</scope>
    <source>
        <tissue evidence="1">Shoot tissue taken approximately 20 cm above the soil surface</tissue>
    </source>
</reference>
<accession>A0A0A9E395</accession>
<reference evidence="1" key="2">
    <citation type="journal article" date="2015" name="Data Brief">
        <title>Shoot transcriptome of the giant reed, Arundo donax.</title>
        <authorList>
            <person name="Barrero R.A."/>
            <person name="Guerrero F.D."/>
            <person name="Moolhuijzen P."/>
            <person name="Goolsby J.A."/>
            <person name="Tidwell J."/>
            <person name="Bellgard S.E."/>
            <person name="Bellgard M.I."/>
        </authorList>
    </citation>
    <scope>NUCLEOTIDE SEQUENCE</scope>
    <source>
        <tissue evidence="1">Shoot tissue taken approximately 20 cm above the soil surface</tissue>
    </source>
</reference>
<proteinExistence type="predicted"/>
<evidence type="ECO:0000313" key="1">
    <source>
        <dbReference type="EMBL" id="JAD92380.1"/>
    </source>
</evidence>
<protein>
    <submittedName>
        <fullName evidence="1">Uncharacterized protein</fullName>
    </submittedName>
</protein>
<dbReference type="EMBL" id="GBRH01205515">
    <property type="protein sequence ID" value="JAD92380.1"/>
    <property type="molecule type" value="Transcribed_RNA"/>
</dbReference>
<name>A0A0A9E395_ARUDO</name>
<organism evidence="1">
    <name type="scientific">Arundo donax</name>
    <name type="common">Giant reed</name>
    <name type="synonym">Donax arundinaceus</name>
    <dbReference type="NCBI Taxonomy" id="35708"/>
    <lineage>
        <taxon>Eukaryota</taxon>
        <taxon>Viridiplantae</taxon>
        <taxon>Streptophyta</taxon>
        <taxon>Embryophyta</taxon>
        <taxon>Tracheophyta</taxon>
        <taxon>Spermatophyta</taxon>
        <taxon>Magnoliopsida</taxon>
        <taxon>Liliopsida</taxon>
        <taxon>Poales</taxon>
        <taxon>Poaceae</taxon>
        <taxon>PACMAD clade</taxon>
        <taxon>Arundinoideae</taxon>
        <taxon>Arundineae</taxon>
        <taxon>Arundo</taxon>
    </lineage>
</organism>
<sequence>MKTISKHIQEKMEFHQDRINLKKLLKSFQS</sequence>